<feature type="transmembrane region" description="Helical" evidence="1">
    <location>
        <begin position="41"/>
        <end position="60"/>
    </location>
</feature>
<accession>A0ABY5YA20</accession>
<keyword evidence="1" id="KW-0812">Transmembrane</keyword>
<proteinExistence type="predicted"/>
<name>A0ABY5YA20_9FLAO</name>
<reference evidence="2" key="1">
    <citation type="submission" date="2022-09" db="EMBL/GenBank/DDBJ databases">
        <title>Maribacter litopenaei sp. nov., isolated from the intestinal tract of the Pacific White Shrimp, Litopenaeus vannamei.</title>
        <authorList>
            <person name="Kim S.Y."/>
            <person name="Hwang C.Y."/>
        </authorList>
    </citation>
    <scope>NUCLEOTIDE SEQUENCE</scope>
    <source>
        <strain evidence="2">HL-LV01</strain>
    </source>
</reference>
<dbReference type="EMBL" id="CP104205">
    <property type="protein sequence ID" value="UWX54980.1"/>
    <property type="molecule type" value="Genomic_DNA"/>
</dbReference>
<keyword evidence="1" id="KW-0472">Membrane</keyword>
<protein>
    <submittedName>
        <fullName evidence="2">Uncharacterized protein</fullName>
    </submittedName>
</protein>
<gene>
    <name evidence="2" type="ORF">NYZ99_20060</name>
</gene>
<evidence type="ECO:0000313" key="2">
    <source>
        <dbReference type="EMBL" id="UWX54980.1"/>
    </source>
</evidence>
<dbReference type="Proteomes" id="UP001059209">
    <property type="component" value="Chromosome"/>
</dbReference>
<organism evidence="2 3">
    <name type="scientific">Maribacter litopenaei</name>
    <dbReference type="NCBI Taxonomy" id="2976127"/>
    <lineage>
        <taxon>Bacteria</taxon>
        <taxon>Pseudomonadati</taxon>
        <taxon>Bacteroidota</taxon>
        <taxon>Flavobacteriia</taxon>
        <taxon>Flavobacteriales</taxon>
        <taxon>Flavobacteriaceae</taxon>
        <taxon>Maribacter</taxon>
    </lineage>
</organism>
<evidence type="ECO:0000313" key="3">
    <source>
        <dbReference type="Proteomes" id="UP001059209"/>
    </source>
</evidence>
<dbReference type="RefSeq" id="WP_260572832.1">
    <property type="nucleotide sequence ID" value="NZ_CP104205.1"/>
</dbReference>
<keyword evidence="1" id="KW-1133">Transmembrane helix</keyword>
<keyword evidence="3" id="KW-1185">Reference proteome</keyword>
<sequence length="238" mass="27041">MYSVVLGSKIISEDREEQSTMIKLTTLFRLTKPKFKMKASFLKLSLSVIFLALGIFTTFAQVKNDFEVRYSADIRGELTFAGNNIVNRQTQEETRREWQFINGRWRRVTVTIPAASPNDPYNLTGSSSEYNDNLDMQYIDVDSDPSTFSSSSAILTVPDPSCTLIRYAGLYWSAVYVNSDRSNIENIRFRVPGGTYQDITADEILFDGDGDADFGYYSPYAAYRDVTNILTALPRPKW</sequence>
<evidence type="ECO:0000256" key="1">
    <source>
        <dbReference type="SAM" id="Phobius"/>
    </source>
</evidence>